<sequence length="114" mass="13043">MLVISFGLFSRKIAYQLPEQVNLYLGDSLWALMIFLITGFIFNKTPTFQILAIAIFFCYMVELSQLYHADWIDNIRNTTLGGLILGYVFLWSDILAYSIGVGFGAIFEKLISKR</sequence>
<name>A0A4U6D4Z1_9BACT</name>
<dbReference type="EMBL" id="SZVO01000005">
    <property type="protein sequence ID" value="TKT91766.1"/>
    <property type="molecule type" value="Genomic_DNA"/>
</dbReference>
<dbReference type="AlphaFoldDB" id="A0A4U6D4Z1"/>
<accession>A0A4U6D4Z1</accession>
<dbReference type="InterPro" id="IPR021257">
    <property type="entry name" value="DUF2809"/>
</dbReference>
<reference evidence="2 3" key="1">
    <citation type="submission" date="2019-05" db="EMBL/GenBank/DDBJ databases">
        <title>Dyadobacter AR-3-8 sp. nov., isolated from arctic soil.</title>
        <authorList>
            <person name="Chaudhary D.K."/>
        </authorList>
    </citation>
    <scope>NUCLEOTIDE SEQUENCE [LARGE SCALE GENOMIC DNA]</scope>
    <source>
        <strain evidence="2 3">AR-3-8</strain>
    </source>
</reference>
<gene>
    <name evidence="2" type="ORF">FDK13_11440</name>
</gene>
<dbReference type="Proteomes" id="UP000304900">
    <property type="component" value="Unassembled WGS sequence"/>
</dbReference>
<evidence type="ECO:0000313" key="2">
    <source>
        <dbReference type="EMBL" id="TKT91766.1"/>
    </source>
</evidence>
<keyword evidence="1" id="KW-1133">Transmembrane helix</keyword>
<evidence type="ECO:0000313" key="3">
    <source>
        <dbReference type="Proteomes" id="UP000304900"/>
    </source>
</evidence>
<keyword evidence="1" id="KW-0812">Transmembrane</keyword>
<comment type="caution">
    <text evidence="2">The sequence shown here is derived from an EMBL/GenBank/DDBJ whole genome shotgun (WGS) entry which is preliminary data.</text>
</comment>
<feature type="transmembrane region" description="Helical" evidence="1">
    <location>
        <begin position="50"/>
        <end position="68"/>
    </location>
</feature>
<feature type="transmembrane region" description="Helical" evidence="1">
    <location>
        <begin position="80"/>
        <end position="107"/>
    </location>
</feature>
<protein>
    <submittedName>
        <fullName evidence="2">DUF2809 domain-containing protein</fullName>
    </submittedName>
</protein>
<dbReference type="Pfam" id="PF10990">
    <property type="entry name" value="DUF2809"/>
    <property type="match status" value="1"/>
</dbReference>
<keyword evidence="1" id="KW-0472">Membrane</keyword>
<dbReference type="OrthoDB" id="5360192at2"/>
<evidence type="ECO:0000256" key="1">
    <source>
        <dbReference type="SAM" id="Phobius"/>
    </source>
</evidence>
<feature type="transmembrane region" description="Helical" evidence="1">
    <location>
        <begin position="24"/>
        <end position="43"/>
    </location>
</feature>
<organism evidence="2 3">
    <name type="scientific">Dyadobacter frigoris</name>
    <dbReference type="NCBI Taxonomy" id="2576211"/>
    <lineage>
        <taxon>Bacteria</taxon>
        <taxon>Pseudomonadati</taxon>
        <taxon>Bacteroidota</taxon>
        <taxon>Cytophagia</taxon>
        <taxon>Cytophagales</taxon>
        <taxon>Spirosomataceae</taxon>
        <taxon>Dyadobacter</taxon>
    </lineage>
</organism>
<proteinExistence type="predicted"/>
<dbReference type="RefSeq" id="WP_137340136.1">
    <property type="nucleotide sequence ID" value="NZ_BSQH01000016.1"/>
</dbReference>
<keyword evidence="3" id="KW-1185">Reference proteome</keyword>